<dbReference type="PROSITE" id="PS50903">
    <property type="entry name" value="RUBREDOXIN_LIKE"/>
    <property type="match status" value="1"/>
</dbReference>
<keyword evidence="1" id="KW-0472">Membrane</keyword>
<organism evidence="4 5">
    <name type="scientific">Chrysochromulina tobinii</name>
    <dbReference type="NCBI Taxonomy" id="1460289"/>
    <lineage>
        <taxon>Eukaryota</taxon>
        <taxon>Haptista</taxon>
        <taxon>Haptophyta</taxon>
        <taxon>Prymnesiophyceae</taxon>
        <taxon>Prymnesiales</taxon>
        <taxon>Chrysochromulinaceae</taxon>
        <taxon>Chrysochromulina</taxon>
    </lineage>
</organism>
<dbReference type="InterPro" id="IPR024934">
    <property type="entry name" value="Rubredoxin-like_dom"/>
</dbReference>
<feature type="transmembrane region" description="Helical" evidence="1">
    <location>
        <begin position="116"/>
        <end position="135"/>
    </location>
</feature>
<dbReference type="Gene3D" id="2.20.28.10">
    <property type="match status" value="1"/>
</dbReference>
<gene>
    <name evidence="4" type="ORF">Ctob_002090</name>
</gene>
<keyword evidence="1" id="KW-0812">Transmembrane</keyword>
<feature type="domain" description="Rubredoxin-like" evidence="3">
    <location>
        <begin position="61"/>
        <end position="103"/>
    </location>
</feature>
<evidence type="ECO:0000313" key="5">
    <source>
        <dbReference type="Proteomes" id="UP000037460"/>
    </source>
</evidence>
<reference evidence="5" key="1">
    <citation type="journal article" date="2015" name="PLoS Genet.">
        <title>Genome Sequence and Transcriptome Analyses of Chrysochromulina tobin: Metabolic Tools for Enhanced Algal Fitness in the Prominent Order Prymnesiales (Haptophyceae).</title>
        <authorList>
            <person name="Hovde B.T."/>
            <person name="Deodato C.R."/>
            <person name="Hunsperger H.M."/>
            <person name="Ryken S.A."/>
            <person name="Yost W."/>
            <person name="Jha R.K."/>
            <person name="Patterson J."/>
            <person name="Monnat R.J. Jr."/>
            <person name="Barlow S.B."/>
            <person name="Starkenburg S.R."/>
            <person name="Cattolico R.A."/>
        </authorList>
    </citation>
    <scope>NUCLEOTIDE SEQUENCE</scope>
    <source>
        <strain evidence="5">CCMP291</strain>
    </source>
</reference>
<dbReference type="Proteomes" id="UP000037460">
    <property type="component" value="Unassembled WGS sequence"/>
</dbReference>
<dbReference type="AlphaFoldDB" id="A0A0M0J6K5"/>
<dbReference type="GO" id="GO:0005506">
    <property type="term" value="F:iron ion binding"/>
    <property type="evidence" value="ECO:0007669"/>
    <property type="project" value="InterPro"/>
</dbReference>
<comment type="caution">
    <text evidence="4">The sequence shown here is derived from an EMBL/GenBank/DDBJ whole genome shotgun (WGS) entry which is preliminary data.</text>
</comment>
<dbReference type="SUPFAM" id="SSF57802">
    <property type="entry name" value="Rubredoxin-like"/>
    <property type="match status" value="1"/>
</dbReference>
<dbReference type="EMBL" id="JWZX01003327">
    <property type="protein sequence ID" value="KOO21863.1"/>
    <property type="molecule type" value="Genomic_DNA"/>
</dbReference>
<feature type="chain" id="PRO_5005601610" evidence="2">
    <location>
        <begin position="17"/>
        <end position="137"/>
    </location>
</feature>
<keyword evidence="5" id="KW-1185">Reference proteome</keyword>
<evidence type="ECO:0000256" key="2">
    <source>
        <dbReference type="SAM" id="SignalP"/>
    </source>
</evidence>
<accession>A0A0M0J6K5</accession>
<evidence type="ECO:0000313" key="4">
    <source>
        <dbReference type="EMBL" id="KOO21863.1"/>
    </source>
</evidence>
<evidence type="ECO:0000256" key="1">
    <source>
        <dbReference type="SAM" id="Phobius"/>
    </source>
</evidence>
<dbReference type="PANTHER" id="PTHR48136:SF1">
    <property type="entry name" value="RUBREDOXIN-LIKE SUPERFAMILY PROTEIN"/>
    <property type="match status" value="1"/>
</dbReference>
<sequence length="137" mass="14918">MLRVALLCLACTASEALRAAVAPMGARTLSRAAVRAEPAVMQFGKKKKSTEELLEEKGYWPGEWVCADCGYIYEPSADRPFEELRPRWKCPQCAGPRRRFVKKAGGVTAQINDSPLIYGTAAVAVVTAVLVYLGLTI</sequence>
<name>A0A0M0J6K5_9EUKA</name>
<evidence type="ECO:0000259" key="3">
    <source>
        <dbReference type="PROSITE" id="PS50903"/>
    </source>
</evidence>
<proteinExistence type="predicted"/>
<dbReference type="OrthoDB" id="10264829at2759"/>
<dbReference type="PANTHER" id="PTHR48136">
    <property type="entry name" value="RUBREDOXIN-LIKE SUPERFAMILY PROTEIN"/>
    <property type="match status" value="1"/>
</dbReference>
<feature type="signal peptide" evidence="2">
    <location>
        <begin position="1"/>
        <end position="16"/>
    </location>
</feature>
<keyword evidence="1" id="KW-1133">Transmembrane helix</keyword>
<keyword evidence="2" id="KW-0732">Signal</keyword>
<protein>
    <submittedName>
        <fullName evidence="4">Rubredoxin family protein</fullName>
    </submittedName>
</protein>